<gene>
    <name evidence="1" type="ORF">WT44_29140</name>
</gene>
<dbReference type="Proteomes" id="UP000068603">
    <property type="component" value="Unassembled WGS sequence"/>
</dbReference>
<name>A0A106NRF7_9BURK</name>
<evidence type="ECO:0000313" key="1">
    <source>
        <dbReference type="EMBL" id="KWA54118.1"/>
    </source>
</evidence>
<dbReference type="EMBL" id="LPHB01000079">
    <property type="protein sequence ID" value="KWA54118.1"/>
    <property type="molecule type" value="Genomic_DNA"/>
</dbReference>
<organism evidence="1">
    <name type="scientific">Burkholderia stagnalis</name>
    <dbReference type="NCBI Taxonomy" id="1503054"/>
    <lineage>
        <taxon>Bacteria</taxon>
        <taxon>Pseudomonadati</taxon>
        <taxon>Pseudomonadota</taxon>
        <taxon>Betaproteobacteria</taxon>
        <taxon>Burkholderiales</taxon>
        <taxon>Burkholderiaceae</taxon>
        <taxon>Burkholderia</taxon>
        <taxon>Burkholderia cepacia complex</taxon>
    </lineage>
</organism>
<sequence>MAHSIFDLLTKLDAAHVAYALSRHRPDSILVSVTVVGQRIEIDVFDDGHMEISRFVGNEDIEGGAELIDSILASAA</sequence>
<dbReference type="AlphaFoldDB" id="A0A106NRF7"/>
<evidence type="ECO:0000313" key="2">
    <source>
        <dbReference type="Proteomes" id="UP000068603"/>
    </source>
</evidence>
<proteinExistence type="predicted"/>
<dbReference type="RefSeq" id="WP_059562444.1">
    <property type="nucleotide sequence ID" value="NZ_CABVPM010000011.1"/>
</dbReference>
<reference evidence="1 2" key="1">
    <citation type="submission" date="2015-11" db="EMBL/GenBank/DDBJ databases">
        <title>Expanding the genomic diversity of Burkholderia species for the development of highly accurate diagnostics.</title>
        <authorList>
            <person name="Sahl J."/>
            <person name="Keim P."/>
            <person name="Wagner D."/>
        </authorList>
    </citation>
    <scope>NUCLEOTIDE SEQUENCE [LARGE SCALE GENOMIC DNA]</scope>
    <source>
        <strain evidence="1 2">MSMB1960WGS</strain>
    </source>
</reference>
<dbReference type="KEGG" id="bstg:WT74_29975"/>
<comment type="caution">
    <text evidence="1">The sequence shown here is derived from an EMBL/GenBank/DDBJ whole genome shotgun (WGS) entry which is preliminary data.</text>
</comment>
<accession>A0A106NRF7</accession>
<protein>
    <submittedName>
        <fullName evidence="1">Uncharacterized protein</fullName>
    </submittedName>
</protein>